<feature type="transmembrane region" description="Helical" evidence="1">
    <location>
        <begin position="53"/>
        <end position="72"/>
    </location>
</feature>
<keyword evidence="1" id="KW-1133">Transmembrane helix</keyword>
<keyword evidence="1" id="KW-0812">Transmembrane</keyword>
<organism evidence="2 3">
    <name type="scientific">Rhodococcus erythropolis</name>
    <name type="common">Arthrobacter picolinophilus</name>
    <dbReference type="NCBI Taxonomy" id="1833"/>
    <lineage>
        <taxon>Bacteria</taxon>
        <taxon>Bacillati</taxon>
        <taxon>Actinomycetota</taxon>
        <taxon>Actinomycetes</taxon>
        <taxon>Mycobacteriales</taxon>
        <taxon>Nocardiaceae</taxon>
        <taxon>Rhodococcus</taxon>
        <taxon>Rhodococcus erythropolis group</taxon>
    </lineage>
</organism>
<feature type="transmembrane region" description="Helical" evidence="1">
    <location>
        <begin position="20"/>
        <end position="41"/>
    </location>
</feature>
<accession>A0A5N5DYC0</accession>
<evidence type="ECO:0000313" key="3">
    <source>
        <dbReference type="Proteomes" id="UP000325576"/>
    </source>
</evidence>
<name>A0A5N5DYC0_RHOER</name>
<sequence>MTTKDRNALTLPHSYDRAALARFELFLFAGVATVLITRAYLAATGYPQIGGGALHIAHVLWGGLLMAVAIVATAITEGSRTRDLATLVGGIGFGLFIDEVGKFVTADVDYFYQPAIAIMYVVFVLFYLAAREVVIRRGMNDRHRLAIGARALSDLA</sequence>
<feature type="transmembrane region" description="Helical" evidence="1">
    <location>
        <begin position="84"/>
        <end position="104"/>
    </location>
</feature>
<evidence type="ECO:0000256" key="1">
    <source>
        <dbReference type="SAM" id="Phobius"/>
    </source>
</evidence>
<dbReference type="EMBL" id="MRBO01000590">
    <property type="protein sequence ID" value="KAB2583148.1"/>
    <property type="molecule type" value="Genomic_DNA"/>
</dbReference>
<protein>
    <submittedName>
        <fullName evidence="2">Uncharacterized protein</fullName>
    </submittedName>
</protein>
<reference evidence="2 3" key="1">
    <citation type="journal article" date="2017" name="Poromechanics V (2013)">
        <title>Genomic Characterization of the Arsenic-Tolerant Actinobacterium, &lt;i&gt;Rhodococcus erythropolis&lt;/i&gt; S43.</title>
        <authorList>
            <person name="Retamal-Morales G."/>
            <person name="Mehnert M."/>
            <person name="Schwabe R."/>
            <person name="Tischler D."/>
            <person name="Schloemann M."/>
            <person name="Levican G.J."/>
        </authorList>
    </citation>
    <scope>NUCLEOTIDE SEQUENCE [LARGE SCALE GENOMIC DNA]</scope>
    <source>
        <strain evidence="2 3">S43</strain>
    </source>
</reference>
<evidence type="ECO:0000313" key="2">
    <source>
        <dbReference type="EMBL" id="KAB2583148.1"/>
    </source>
</evidence>
<keyword evidence="1" id="KW-0472">Membrane</keyword>
<proteinExistence type="predicted"/>
<feature type="non-terminal residue" evidence="2">
    <location>
        <position position="156"/>
    </location>
</feature>
<feature type="transmembrane region" description="Helical" evidence="1">
    <location>
        <begin position="110"/>
        <end position="130"/>
    </location>
</feature>
<comment type="caution">
    <text evidence="2">The sequence shown here is derived from an EMBL/GenBank/DDBJ whole genome shotgun (WGS) entry which is preliminary data.</text>
</comment>
<gene>
    <name evidence="2" type="ORF">BS297_22140</name>
</gene>
<dbReference type="Proteomes" id="UP000325576">
    <property type="component" value="Unassembled WGS sequence"/>
</dbReference>
<dbReference type="AlphaFoldDB" id="A0A5N5DYC0"/>